<reference evidence="3" key="1">
    <citation type="journal article" date="2019" name="Int. J. Syst. Evol. Microbiol.">
        <title>The Global Catalogue of Microorganisms (GCM) 10K type strain sequencing project: providing services to taxonomists for standard genome sequencing and annotation.</title>
        <authorList>
            <consortium name="The Broad Institute Genomics Platform"/>
            <consortium name="The Broad Institute Genome Sequencing Center for Infectious Disease"/>
            <person name="Wu L."/>
            <person name="Ma J."/>
        </authorList>
    </citation>
    <scope>NUCLEOTIDE SEQUENCE [LARGE SCALE GENOMIC DNA]</scope>
    <source>
        <strain evidence="3">IBRC-M 10987</strain>
    </source>
</reference>
<feature type="transmembrane region" description="Helical" evidence="1">
    <location>
        <begin position="29"/>
        <end position="47"/>
    </location>
</feature>
<dbReference type="RefSeq" id="WP_377721114.1">
    <property type="nucleotide sequence ID" value="NZ_JBHSAM010000033.1"/>
</dbReference>
<keyword evidence="1" id="KW-0472">Membrane</keyword>
<dbReference type="Proteomes" id="UP001595715">
    <property type="component" value="Unassembled WGS sequence"/>
</dbReference>
<accession>A0ABV8K904</accession>
<evidence type="ECO:0000256" key="1">
    <source>
        <dbReference type="SAM" id="Phobius"/>
    </source>
</evidence>
<comment type="caution">
    <text evidence="2">The sequence shown here is derived from an EMBL/GenBank/DDBJ whole genome shotgun (WGS) entry which is preliminary data.</text>
</comment>
<keyword evidence="3" id="KW-1185">Reference proteome</keyword>
<proteinExistence type="predicted"/>
<feature type="transmembrane region" description="Helical" evidence="1">
    <location>
        <begin position="6"/>
        <end position="22"/>
    </location>
</feature>
<name>A0ABV8K904_9BACL</name>
<evidence type="ECO:0000313" key="3">
    <source>
        <dbReference type="Proteomes" id="UP001595715"/>
    </source>
</evidence>
<gene>
    <name evidence="2" type="ORF">ACFOZ8_23035</name>
</gene>
<dbReference type="EMBL" id="JBHSAM010000033">
    <property type="protein sequence ID" value="MFC4102498.1"/>
    <property type="molecule type" value="Genomic_DNA"/>
</dbReference>
<evidence type="ECO:0000313" key="2">
    <source>
        <dbReference type="EMBL" id="MFC4102498.1"/>
    </source>
</evidence>
<feature type="transmembrane region" description="Helical" evidence="1">
    <location>
        <begin position="69"/>
        <end position="95"/>
    </location>
</feature>
<organism evidence="2 3">
    <name type="scientific">Paenibacillus xanthanilyticus</name>
    <dbReference type="NCBI Taxonomy" id="1783531"/>
    <lineage>
        <taxon>Bacteria</taxon>
        <taxon>Bacillati</taxon>
        <taxon>Bacillota</taxon>
        <taxon>Bacilli</taxon>
        <taxon>Bacillales</taxon>
        <taxon>Paenibacillaceae</taxon>
        <taxon>Paenibacillus</taxon>
    </lineage>
</organism>
<sequence length="100" mass="11584">MIGTIFLGTLGLFLIAIVALMIRTKRLVYWWFCMQGVLFFLSLYSFYSCHQNEVQTWRTGIRPAVDPDVLLGMAVLFGAASLWFCFLGVVFLTYYRQPLR</sequence>
<keyword evidence="1" id="KW-1133">Transmembrane helix</keyword>
<protein>
    <submittedName>
        <fullName evidence="2">Uncharacterized protein</fullName>
    </submittedName>
</protein>
<keyword evidence="1" id="KW-0812">Transmembrane</keyword>